<keyword evidence="2" id="KW-0812">Transmembrane</keyword>
<dbReference type="Gene3D" id="3.40.630.10">
    <property type="entry name" value="Zn peptidases"/>
    <property type="match status" value="1"/>
</dbReference>
<evidence type="ECO:0000256" key="1">
    <source>
        <dbReference type="ARBA" id="ARBA00005988"/>
    </source>
</evidence>
<dbReference type="AlphaFoldDB" id="A0AAD9D9A4"/>
<protein>
    <submittedName>
        <fullName evidence="5">M14 family carboxypeptidase</fullName>
        <ecNumber evidence="5">3.4.17.-</ecNumber>
    </submittedName>
</protein>
<dbReference type="InterPro" id="IPR000834">
    <property type="entry name" value="Peptidase_M14"/>
</dbReference>
<dbReference type="EC" id="3.4.17.-" evidence="5"/>
<feature type="signal peptide" evidence="3">
    <location>
        <begin position="1"/>
        <end position="19"/>
    </location>
</feature>
<reference evidence="5" key="1">
    <citation type="submission" date="2023-06" db="EMBL/GenBank/DDBJ databases">
        <title>Survivors Of The Sea: Transcriptome response of Skeletonema marinoi to long-term dormancy.</title>
        <authorList>
            <person name="Pinder M.I.M."/>
            <person name="Kourtchenko O."/>
            <person name="Robertson E.K."/>
            <person name="Larsson T."/>
            <person name="Maumus F."/>
            <person name="Osuna-Cruz C.M."/>
            <person name="Vancaester E."/>
            <person name="Stenow R."/>
            <person name="Vandepoele K."/>
            <person name="Ploug H."/>
            <person name="Bruchert V."/>
            <person name="Godhe A."/>
            <person name="Topel M."/>
        </authorList>
    </citation>
    <scope>NUCLEOTIDE SEQUENCE</scope>
    <source>
        <strain evidence="5">R05AC</strain>
    </source>
</reference>
<keyword evidence="3" id="KW-0732">Signal</keyword>
<feature type="domain" description="Peptidase M14" evidence="4">
    <location>
        <begin position="38"/>
        <end position="411"/>
    </location>
</feature>
<dbReference type="SMART" id="SM00631">
    <property type="entry name" value="Zn_pept"/>
    <property type="match status" value="1"/>
</dbReference>
<gene>
    <name evidence="5" type="ORF">QTG54_010138</name>
</gene>
<comment type="caution">
    <text evidence="5">The sequence shown here is derived from an EMBL/GenBank/DDBJ whole genome shotgun (WGS) entry which is preliminary data.</text>
</comment>
<dbReference type="Proteomes" id="UP001224775">
    <property type="component" value="Unassembled WGS sequence"/>
</dbReference>
<keyword evidence="5" id="KW-0121">Carboxypeptidase</keyword>
<dbReference type="GO" id="GO:0006508">
    <property type="term" value="P:proteolysis"/>
    <property type="evidence" value="ECO:0007669"/>
    <property type="project" value="InterPro"/>
</dbReference>
<evidence type="ECO:0000256" key="3">
    <source>
        <dbReference type="SAM" id="SignalP"/>
    </source>
</evidence>
<dbReference type="GO" id="GO:0008270">
    <property type="term" value="F:zinc ion binding"/>
    <property type="evidence" value="ECO:0007669"/>
    <property type="project" value="InterPro"/>
</dbReference>
<dbReference type="Pfam" id="PF00246">
    <property type="entry name" value="Peptidase_M14"/>
    <property type="match status" value="1"/>
</dbReference>
<evidence type="ECO:0000259" key="4">
    <source>
        <dbReference type="SMART" id="SM00631"/>
    </source>
</evidence>
<comment type="similarity">
    <text evidence="1">Belongs to the peptidase M14 family.</text>
</comment>
<dbReference type="EMBL" id="JATAAI010000019">
    <property type="protein sequence ID" value="KAK1738822.1"/>
    <property type="molecule type" value="Genomic_DNA"/>
</dbReference>
<keyword evidence="6" id="KW-1185">Reference proteome</keyword>
<accession>A0AAD9D9A4</accession>
<proteinExistence type="inferred from homology"/>
<name>A0AAD9D9A4_9STRA</name>
<dbReference type="GO" id="GO:0004181">
    <property type="term" value="F:metallocarboxypeptidase activity"/>
    <property type="evidence" value="ECO:0007669"/>
    <property type="project" value="InterPro"/>
</dbReference>
<keyword evidence="5" id="KW-0378">Hydrolase</keyword>
<evidence type="ECO:0000313" key="5">
    <source>
        <dbReference type="EMBL" id="KAK1738822.1"/>
    </source>
</evidence>
<keyword evidence="5" id="KW-0645">Protease</keyword>
<keyword evidence="2" id="KW-1133">Transmembrane helix</keyword>
<evidence type="ECO:0000256" key="2">
    <source>
        <dbReference type="SAM" id="Phobius"/>
    </source>
</evidence>
<sequence>MTLLLRPALFIITAALTSAAAVEESPPPQREEQYKILSSPDLLNRLLYLSKTYPNFCTLTTTQEWFGLPRAGEDGDCPFDELYAASQKSAQGDDEKTSAASGKGCNNYVLIIQDKEAYPNDPDVQLDVNFQTSQQQQQQEGWKFVPDVFLSGSVHGNERVGPTSLVEMSELLLESAACESLPRMKFQPSDSNDDASGQDTTNDAVKFTQEQWEQELSTAQTCRQSLTTNKGIPSPLRQWLARLVTTRRTIIIPTANALGYSRNKREEGSIDPNRDFPFDIEQYHESECMQTIAGRSINELWRSHLFQIGLTFHGGMEVIGYEWGAPTYLNLDAPDALAQDQIAHAYSRYSNGFPGHVPYDFGTMNDKVYYVRGGMEDWAFAGSWDPDRVVQCTPTTYGGYPPEKTVYNNSTLRAFNMLIETSDKKEPLREDLGSRHDPLISTNGRENGHVARNIRLALLAMDVVEPYVSIRGVEELMFEDDVIPAMNLKRSPTSYYDDAKLVWVHGGDKKSSMRKITWTVGGAMTIDGTEIVYGLWDDLPTQLAESTSGFYPSMETRNVIDTKFQVVQPSNVEGGTSGGRSRWHADGAYPAEPEGGDTYEQIYNYDPVFKAFIDTGKMPPGTAIAVFVRAKVDKDWATSAANVGPAGLGPASHIVNARTNPSYFASNAGKVIHGREYSWWYSDPITVLVGDSKEAEGWDINDPTASGLTHFSLSSNARGVVTAVHVNARFAGKAGLTETFTRPLPRSRGGDTTPRRSSSASAALVVMLLIAIGIFVRLVRPRRRRRAYRQTVAVSTDVEGGDDFDASYRDDVGNEGIGDLELRIS</sequence>
<evidence type="ECO:0000313" key="6">
    <source>
        <dbReference type="Proteomes" id="UP001224775"/>
    </source>
</evidence>
<dbReference type="SUPFAM" id="SSF53187">
    <property type="entry name" value="Zn-dependent exopeptidases"/>
    <property type="match status" value="1"/>
</dbReference>
<keyword evidence="2" id="KW-0472">Membrane</keyword>
<feature type="chain" id="PRO_5042165098" evidence="3">
    <location>
        <begin position="20"/>
        <end position="825"/>
    </location>
</feature>
<dbReference type="CDD" id="cd00596">
    <property type="entry name" value="Peptidase_M14_like"/>
    <property type="match status" value="1"/>
</dbReference>
<organism evidence="5 6">
    <name type="scientific">Skeletonema marinoi</name>
    <dbReference type="NCBI Taxonomy" id="267567"/>
    <lineage>
        <taxon>Eukaryota</taxon>
        <taxon>Sar</taxon>
        <taxon>Stramenopiles</taxon>
        <taxon>Ochrophyta</taxon>
        <taxon>Bacillariophyta</taxon>
        <taxon>Coscinodiscophyceae</taxon>
        <taxon>Thalassiosirophycidae</taxon>
        <taxon>Thalassiosirales</taxon>
        <taxon>Skeletonemataceae</taxon>
        <taxon>Skeletonema</taxon>
        <taxon>Skeletonema marinoi-dohrnii complex</taxon>
    </lineage>
</organism>
<feature type="transmembrane region" description="Helical" evidence="2">
    <location>
        <begin position="760"/>
        <end position="779"/>
    </location>
</feature>